<dbReference type="Pfam" id="PF01793">
    <property type="entry name" value="Glyco_transf_15"/>
    <property type="match status" value="1"/>
</dbReference>
<comment type="similarity">
    <text evidence="1">Belongs to the glycosyltransferase 15 family.</text>
</comment>
<dbReference type="PANTHER" id="PTHR31121:SF7">
    <property type="entry name" value="MANNOSYLTRANSFERASE KTR4-RELATED"/>
    <property type="match status" value="1"/>
</dbReference>
<keyword evidence="6" id="KW-1185">Reference proteome</keyword>
<dbReference type="GO" id="GO:0000032">
    <property type="term" value="P:cell wall mannoprotein biosynthetic process"/>
    <property type="evidence" value="ECO:0007669"/>
    <property type="project" value="TreeGrafter"/>
</dbReference>
<dbReference type="GO" id="GO:0006487">
    <property type="term" value="P:protein N-linked glycosylation"/>
    <property type="evidence" value="ECO:0007669"/>
    <property type="project" value="TreeGrafter"/>
</dbReference>
<dbReference type="PANTHER" id="PTHR31121">
    <property type="entry name" value="ALPHA-1,2 MANNOSYLTRANSFERASE KTR1"/>
    <property type="match status" value="1"/>
</dbReference>
<dbReference type="GO" id="GO:0005794">
    <property type="term" value="C:Golgi apparatus"/>
    <property type="evidence" value="ECO:0007669"/>
    <property type="project" value="TreeGrafter"/>
</dbReference>
<keyword evidence="3 5" id="KW-0808">Transferase</keyword>
<dbReference type="OrthoDB" id="439943at2759"/>
<comment type="caution">
    <text evidence="5">The sequence shown here is derived from an EMBL/GenBank/DDBJ whole genome shotgun (WGS) entry which is preliminary data.</text>
</comment>
<dbReference type="Gene3D" id="3.90.550.10">
    <property type="entry name" value="Spore Coat Polysaccharide Biosynthesis Protein SpsA, Chain A"/>
    <property type="match status" value="1"/>
</dbReference>
<evidence type="ECO:0000313" key="5">
    <source>
        <dbReference type="EMBL" id="RGP70186.1"/>
    </source>
</evidence>
<evidence type="ECO:0000256" key="3">
    <source>
        <dbReference type="ARBA" id="ARBA00022679"/>
    </source>
</evidence>
<reference evidence="5 6" key="1">
    <citation type="journal article" date="2018" name="PLoS Pathog.">
        <title>Evolution of structural diversity of trichothecenes, a family of toxins produced by plant pathogenic and entomopathogenic fungi.</title>
        <authorList>
            <person name="Proctor R.H."/>
            <person name="McCormick S.P."/>
            <person name="Kim H.S."/>
            <person name="Cardoza R.E."/>
            <person name="Stanley A.M."/>
            <person name="Lindo L."/>
            <person name="Kelly A."/>
            <person name="Brown D.W."/>
            <person name="Lee T."/>
            <person name="Vaughan M.M."/>
            <person name="Alexander N.J."/>
            <person name="Busman M."/>
            <person name="Gutierrez S."/>
        </authorList>
    </citation>
    <scope>NUCLEOTIDE SEQUENCE [LARGE SCALE GENOMIC DNA]</scope>
    <source>
        <strain evidence="5 6">NRRL 20695</strain>
    </source>
</reference>
<dbReference type="InterPro" id="IPR002685">
    <property type="entry name" value="Glyco_trans_15"/>
</dbReference>
<accession>A0A395SCP4</accession>
<dbReference type="Proteomes" id="UP000266234">
    <property type="component" value="Unassembled WGS sequence"/>
</dbReference>
<dbReference type="EMBL" id="PXOG01000173">
    <property type="protein sequence ID" value="RGP70186.1"/>
    <property type="molecule type" value="Genomic_DNA"/>
</dbReference>
<dbReference type="SUPFAM" id="SSF53448">
    <property type="entry name" value="Nucleotide-diphospho-sugar transferases"/>
    <property type="match status" value="1"/>
</dbReference>
<feature type="region of interest" description="Disordered" evidence="4">
    <location>
        <begin position="16"/>
        <end position="46"/>
    </location>
</feature>
<evidence type="ECO:0000256" key="1">
    <source>
        <dbReference type="ARBA" id="ARBA00007677"/>
    </source>
</evidence>
<dbReference type="GO" id="GO:0006493">
    <property type="term" value="P:protein O-linked glycosylation"/>
    <property type="evidence" value="ECO:0007669"/>
    <property type="project" value="TreeGrafter"/>
</dbReference>
<protein>
    <submittedName>
        <fullName evidence="5">Mannosyltransferase</fullName>
    </submittedName>
</protein>
<name>A0A395SCP4_9HYPO</name>
<organism evidence="5 6">
    <name type="scientific">Fusarium longipes</name>
    <dbReference type="NCBI Taxonomy" id="694270"/>
    <lineage>
        <taxon>Eukaryota</taxon>
        <taxon>Fungi</taxon>
        <taxon>Dikarya</taxon>
        <taxon>Ascomycota</taxon>
        <taxon>Pezizomycotina</taxon>
        <taxon>Sordariomycetes</taxon>
        <taxon>Hypocreomycetidae</taxon>
        <taxon>Hypocreales</taxon>
        <taxon>Nectriaceae</taxon>
        <taxon>Fusarium</taxon>
    </lineage>
</organism>
<sequence>MWQIFAPSWGLRGPGDRYSNFERDPMLDPTDEPQGTLHRTSPRYAHDAKDTERIDATLLALVRNEEVDAMVASMRDLERTWNSKFNYPWTFFNDKPFTEEFKRKTRAATKAKINYEIIPDEHWKMPSWIDEQIFEESAKILEKNGVQYASKLSYHQMCRWNSGLFYKHPALKDVRYYWRVEPNVHFFCDVDYDVFRYMHDNNKTYGFTINLYDDPKTLPSLWPETVKFLAEHPSSIHQNSAVGWVTDDVRRPQINRKAQGYSTCHFWSNFEIGDMEFWRSKTYEDYFNHLDRAGGFFYERWGDAPVHSIALGLFEDQSKIHWFRDIGYQHIPFFNCPNSPKCKGCVTGRLTDGEAWLHREDCRPNWFKRGYKVLYHGNLGHGFGAGGKLLMFEQYVRSFMMDDILSMYELENAFDDDDDVDFVLATNNAIFAGLYNALRDGGYN</sequence>
<dbReference type="GO" id="GO:0000026">
    <property type="term" value="F:alpha-1,2-mannosyltransferase activity"/>
    <property type="evidence" value="ECO:0007669"/>
    <property type="project" value="TreeGrafter"/>
</dbReference>
<gene>
    <name evidence="5" type="ORF">FLONG3_7540</name>
</gene>
<proteinExistence type="inferred from homology"/>
<dbReference type="STRING" id="694270.A0A395SCP4"/>
<evidence type="ECO:0000313" key="6">
    <source>
        <dbReference type="Proteomes" id="UP000266234"/>
    </source>
</evidence>
<dbReference type="AlphaFoldDB" id="A0A395SCP4"/>
<dbReference type="InterPro" id="IPR029044">
    <property type="entry name" value="Nucleotide-diphossugar_trans"/>
</dbReference>
<keyword evidence="2 5" id="KW-0328">Glycosyltransferase</keyword>
<evidence type="ECO:0000256" key="4">
    <source>
        <dbReference type="SAM" id="MobiDB-lite"/>
    </source>
</evidence>
<evidence type="ECO:0000256" key="2">
    <source>
        <dbReference type="ARBA" id="ARBA00022676"/>
    </source>
</evidence>
<dbReference type="FunFam" id="3.90.550.10:FF:000051">
    <property type="entry name" value="Alpha-1,2-mannosyltransferase (Ktr4)"/>
    <property type="match status" value="1"/>
</dbReference>
<dbReference type="GO" id="GO:0016020">
    <property type="term" value="C:membrane"/>
    <property type="evidence" value="ECO:0007669"/>
    <property type="project" value="InterPro"/>
</dbReference>